<evidence type="ECO:0000313" key="1">
    <source>
        <dbReference type="EMBL" id="GFY41122.1"/>
    </source>
</evidence>
<name>A0A8X6WTD7_9ARAC</name>
<dbReference type="EMBL" id="BMAV01002307">
    <property type="protein sequence ID" value="GFY41122.1"/>
    <property type="molecule type" value="Genomic_DNA"/>
</dbReference>
<proteinExistence type="predicted"/>
<accession>A0A8X6WTD7</accession>
<comment type="caution">
    <text evidence="1">The sequence shown here is derived from an EMBL/GenBank/DDBJ whole genome shotgun (WGS) entry which is preliminary data.</text>
</comment>
<keyword evidence="2" id="KW-1185">Reference proteome</keyword>
<organism evidence="1 2">
    <name type="scientific">Trichonephila inaurata madagascariensis</name>
    <dbReference type="NCBI Taxonomy" id="2747483"/>
    <lineage>
        <taxon>Eukaryota</taxon>
        <taxon>Metazoa</taxon>
        <taxon>Ecdysozoa</taxon>
        <taxon>Arthropoda</taxon>
        <taxon>Chelicerata</taxon>
        <taxon>Arachnida</taxon>
        <taxon>Araneae</taxon>
        <taxon>Araneomorphae</taxon>
        <taxon>Entelegynae</taxon>
        <taxon>Araneoidea</taxon>
        <taxon>Nephilidae</taxon>
        <taxon>Trichonephila</taxon>
        <taxon>Trichonephila inaurata</taxon>
    </lineage>
</organism>
<gene>
    <name evidence="1" type="ORF">TNIN_6241</name>
</gene>
<reference evidence="1" key="1">
    <citation type="submission" date="2020-08" db="EMBL/GenBank/DDBJ databases">
        <title>Multicomponent nature underlies the extraordinary mechanical properties of spider dragline silk.</title>
        <authorList>
            <person name="Kono N."/>
            <person name="Nakamura H."/>
            <person name="Mori M."/>
            <person name="Yoshida Y."/>
            <person name="Ohtoshi R."/>
            <person name="Malay A.D."/>
            <person name="Moran D.A.P."/>
            <person name="Tomita M."/>
            <person name="Numata K."/>
            <person name="Arakawa K."/>
        </authorList>
    </citation>
    <scope>NUCLEOTIDE SEQUENCE</scope>
</reference>
<sequence>MHIKRYNSIIKVESETCRFLYHIVCVVAKAPKILSFHVFTEVCGKIQTIRHVWFHIMGLSISQSDRKSVVNIRCGNLRWLIHHIQFDNGAHFVTNKVPYGSADFRKRQSVNCHIRDCKCCAI</sequence>
<protein>
    <submittedName>
        <fullName evidence="1">Uncharacterized protein</fullName>
    </submittedName>
</protein>
<dbReference type="AlphaFoldDB" id="A0A8X6WTD7"/>
<dbReference type="Proteomes" id="UP000886998">
    <property type="component" value="Unassembled WGS sequence"/>
</dbReference>
<evidence type="ECO:0000313" key="2">
    <source>
        <dbReference type="Proteomes" id="UP000886998"/>
    </source>
</evidence>